<sequence>MTNVVPSAMRGFYSFNDRTRSTSVGIAGSMMITFPVESREPGPIHSYPASQSKGRWVPPSTSQPPHPAGLLPDDFEHGPTELPPRPYPQPSPPGGRSASPTRTKDNDKGKGKTSRRKPNLPDDVMDYLPTLEGRLCKIELGLRDYIDYRKQRAIEKSLLPPPPRTHSDPGVARRPPPYPSTAPYRSLPSQPHASSSYVYDSDRQG</sequence>
<keyword evidence="3" id="KW-1185">Reference proteome</keyword>
<organism evidence="2 3">
    <name type="scientific">Stereum hirsutum (strain FP-91666)</name>
    <name type="common">White-rot fungus</name>
    <dbReference type="NCBI Taxonomy" id="721885"/>
    <lineage>
        <taxon>Eukaryota</taxon>
        <taxon>Fungi</taxon>
        <taxon>Dikarya</taxon>
        <taxon>Basidiomycota</taxon>
        <taxon>Agaricomycotina</taxon>
        <taxon>Agaricomycetes</taxon>
        <taxon>Russulales</taxon>
        <taxon>Stereaceae</taxon>
        <taxon>Stereum</taxon>
    </lineage>
</organism>
<feature type="region of interest" description="Disordered" evidence="1">
    <location>
        <begin position="37"/>
        <end position="125"/>
    </location>
</feature>
<dbReference type="OrthoDB" id="3268316at2759"/>
<evidence type="ECO:0000256" key="1">
    <source>
        <dbReference type="SAM" id="MobiDB-lite"/>
    </source>
</evidence>
<name>R7RXV8_STEHR</name>
<reference evidence="3" key="1">
    <citation type="journal article" date="2012" name="Science">
        <title>The Paleozoic origin of enzymatic lignin decomposition reconstructed from 31 fungal genomes.</title>
        <authorList>
            <person name="Floudas D."/>
            <person name="Binder M."/>
            <person name="Riley R."/>
            <person name="Barry K."/>
            <person name="Blanchette R.A."/>
            <person name="Henrissat B."/>
            <person name="Martinez A.T."/>
            <person name="Otillar R."/>
            <person name="Spatafora J.W."/>
            <person name="Yadav J.S."/>
            <person name="Aerts A."/>
            <person name="Benoit I."/>
            <person name="Boyd A."/>
            <person name="Carlson A."/>
            <person name="Copeland A."/>
            <person name="Coutinho P.M."/>
            <person name="de Vries R.P."/>
            <person name="Ferreira P."/>
            <person name="Findley K."/>
            <person name="Foster B."/>
            <person name="Gaskell J."/>
            <person name="Glotzer D."/>
            <person name="Gorecki P."/>
            <person name="Heitman J."/>
            <person name="Hesse C."/>
            <person name="Hori C."/>
            <person name="Igarashi K."/>
            <person name="Jurgens J.A."/>
            <person name="Kallen N."/>
            <person name="Kersten P."/>
            <person name="Kohler A."/>
            <person name="Kuees U."/>
            <person name="Kumar T.K.A."/>
            <person name="Kuo A."/>
            <person name="LaButti K."/>
            <person name="Larrondo L.F."/>
            <person name="Lindquist E."/>
            <person name="Ling A."/>
            <person name="Lombard V."/>
            <person name="Lucas S."/>
            <person name="Lundell T."/>
            <person name="Martin R."/>
            <person name="McLaughlin D.J."/>
            <person name="Morgenstern I."/>
            <person name="Morin E."/>
            <person name="Murat C."/>
            <person name="Nagy L.G."/>
            <person name="Nolan M."/>
            <person name="Ohm R.A."/>
            <person name="Patyshakuliyeva A."/>
            <person name="Rokas A."/>
            <person name="Ruiz-Duenas F.J."/>
            <person name="Sabat G."/>
            <person name="Salamov A."/>
            <person name="Samejima M."/>
            <person name="Schmutz J."/>
            <person name="Slot J.C."/>
            <person name="St John F."/>
            <person name="Stenlid J."/>
            <person name="Sun H."/>
            <person name="Sun S."/>
            <person name="Syed K."/>
            <person name="Tsang A."/>
            <person name="Wiebenga A."/>
            <person name="Young D."/>
            <person name="Pisabarro A."/>
            <person name="Eastwood D.C."/>
            <person name="Martin F."/>
            <person name="Cullen D."/>
            <person name="Grigoriev I.V."/>
            <person name="Hibbett D.S."/>
        </authorList>
    </citation>
    <scope>NUCLEOTIDE SEQUENCE [LARGE SCALE GENOMIC DNA]</scope>
    <source>
        <strain evidence="3">FP-91666</strain>
    </source>
</reference>
<gene>
    <name evidence="2" type="ORF">STEHIDRAFT_135679</name>
</gene>
<feature type="region of interest" description="Disordered" evidence="1">
    <location>
        <begin position="156"/>
        <end position="205"/>
    </location>
</feature>
<feature type="compositionally biased region" description="Pro residues" evidence="1">
    <location>
        <begin position="81"/>
        <end position="93"/>
    </location>
</feature>
<feature type="compositionally biased region" description="Polar residues" evidence="1">
    <location>
        <begin position="187"/>
        <end position="198"/>
    </location>
</feature>
<dbReference type="KEGG" id="shs:STEHIDRAFT_135679"/>
<dbReference type="EMBL" id="JH687402">
    <property type="protein sequence ID" value="EIM79730.1"/>
    <property type="molecule type" value="Genomic_DNA"/>
</dbReference>
<dbReference type="GeneID" id="18798460"/>
<dbReference type="Proteomes" id="UP000053927">
    <property type="component" value="Unassembled WGS sequence"/>
</dbReference>
<accession>R7RXV8</accession>
<protein>
    <submittedName>
        <fullName evidence="2">Uncharacterized protein</fullName>
    </submittedName>
</protein>
<evidence type="ECO:0000313" key="3">
    <source>
        <dbReference type="Proteomes" id="UP000053927"/>
    </source>
</evidence>
<evidence type="ECO:0000313" key="2">
    <source>
        <dbReference type="EMBL" id="EIM79730.1"/>
    </source>
</evidence>
<dbReference type="AlphaFoldDB" id="R7RXV8"/>
<dbReference type="RefSeq" id="XP_007311293.1">
    <property type="nucleotide sequence ID" value="XM_007311231.1"/>
</dbReference>
<proteinExistence type="predicted"/>